<feature type="domain" description="FtsK" evidence="5">
    <location>
        <begin position="678"/>
        <end position="873"/>
    </location>
</feature>
<evidence type="ECO:0000256" key="3">
    <source>
        <dbReference type="ARBA" id="ARBA00022840"/>
    </source>
</evidence>
<accession>A0ABS8FRZ2</accession>
<dbReference type="InterPro" id="IPR027417">
    <property type="entry name" value="P-loop_NTPase"/>
</dbReference>
<feature type="binding site" evidence="4">
    <location>
        <begin position="699"/>
        <end position="706"/>
    </location>
    <ligand>
        <name>ATP</name>
        <dbReference type="ChEBI" id="CHEBI:30616"/>
    </ligand>
</feature>
<dbReference type="InterPro" id="IPR002543">
    <property type="entry name" value="FtsK_dom"/>
</dbReference>
<dbReference type="PANTHER" id="PTHR22683:SF1">
    <property type="entry name" value="TYPE VII SECRETION SYSTEM PROTEIN ESSC"/>
    <property type="match status" value="1"/>
</dbReference>
<evidence type="ECO:0000313" key="6">
    <source>
        <dbReference type="EMBL" id="MCC2219961.1"/>
    </source>
</evidence>
<dbReference type="PANTHER" id="PTHR22683">
    <property type="entry name" value="SPORULATION PROTEIN RELATED"/>
    <property type="match status" value="1"/>
</dbReference>
<keyword evidence="2 4" id="KW-0547">Nucleotide-binding</keyword>
<dbReference type="CDD" id="cd01127">
    <property type="entry name" value="TrwB_TraG_TraD_VirD4"/>
    <property type="match status" value="1"/>
</dbReference>
<reference evidence="6 7" key="1">
    <citation type="submission" date="2021-10" db="EMBL/GenBank/DDBJ databases">
        <title>Anaerobic single-cell dispensing facilitates the cultivation of human gut bacteria.</title>
        <authorList>
            <person name="Afrizal A."/>
        </authorList>
    </citation>
    <scope>NUCLEOTIDE SEQUENCE [LARGE SCALE GENOMIC DNA]</scope>
    <source>
        <strain evidence="6 7">CLA-AA-H212</strain>
    </source>
</reference>
<evidence type="ECO:0000259" key="5">
    <source>
        <dbReference type="PROSITE" id="PS50901"/>
    </source>
</evidence>
<dbReference type="InterPro" id="IPR023839">
    <property type="entry name" value="Firmicutes_EssC_C"/>
</dbReference>
<evidence type="ECO:0000256" key="4">
    <source>
        <dbReference type="PROSITE-ProRule" id="PRU00289"/>
    </source>
</evidence>
<evidence type="ECO:0000256" key="2">
    <source>
        <dbReference type="ARBA" id="ARBA00022741"/>
    </source>
</evidence>
<dbReference type="RefSeq" id="WP_227573619.1">
    <property type="nucleotide sequence ID" value="NZ_JAJEQT010000013.1"/>
</dbReference>
<protein>
    <submittedName>
        <fullName evidence="6">Type VII secretion protein EssC</fullName>
    </submittedName>
</protein>
<dbReference type="EMBL" id="JAJEQT010000013">
    <property type="protein sequence ID" value="MCC2219961.1"/>
    <property type="molecule type" value="Genomic_DNA"/>
</dbReference>
<proteinExistence type="predicted"/>
<organism evidence="6 7">
    <name type="scientific">Coprococcus hominis</name>
    <name type="common">ex Arizal et al. 2022</name>
    <dbReference type="NCBI Taxonomy" id="2881262"/>
    <lineage>
        <taxon>Bacteria</taxon>
        <taxon>Bacillati</taxon>
        <taxon>Bacillota</taxon>
        <taxon>Clostridia</taxon>
        <taxon>Lachnospirales</taxon>
        <taxon>Lachnospiraceae</taxon>
        <taxon>Coprococcus</taxon>
    </lineage>
</organism>
<dbReference type="Pfam" id="PF01580">
    <property type="entry name" value="FtsK_SpoIIIE"/>
    <property type="match status" value="2"/>
</dbReference>
<dbReference type="Proteomes" id="UP001198495">
    <property type="component" value="Unassembled WGS sequence"/>
</dbReference>
<dbReference type="NCBIfam" id="TIGR03928">
    <property type="entry name" value="T7_EssCb_Firm"/>
    <property type="match status" value="1"/>
</dbReference>
<evidence type="ECO:0000256" key="1">
    <source>
        <dbReference type="ARBA" id="ARBA00022737"/>
    </source>
</evidence>
<keyword evidence="3 4" id="KW-0067">ATP-binding</keyword>
<comment type="caution">
    <text evidence="6">The sequence shown here is derived from an EMBL/GenBank/DDBJ whole genome shotgun (WGS) entry which is preliminary data.</text>
</comment>
<keyword evidence="1" id="KW-0677">Repeat</keyword>
<dbReference type="Gene3D" id="3.40.50.300">
    <property type="entry name" value="P-loop containing nucleotide triphosphate hydrolases"/>
    <property type="match status" value="2"/>
</dbReference>
<dbReference type="PROSITE" id="PS50901">
    <property type="entry name" value="FTSK"/>
    <property type="match status" value="2"/>
</dbReference>
<dbReference type="SUPFAM" id="SSF52540">
    <property type="entry name" value="P-loop containing nucleoside triphosphate hydrolases"/>
    <property type="match status" value="2"/>
</dbReference>
<name>A0ABS8FRZ2_9FIRM</name>
<feature type="binding site" evidence="4">
    <location>
        <begin position="1028"/>
        <end position="1035"/>
    </location>
    <ligand>
        <name>ATP</name>
        <dbReference type="ChEBI" id="CHEBI:30616"/>
    </ligand>
</feature>
<keyword evidence="7" id="KW-1185">Reference proteome</keyword>
<feature type="domain" description="FtsK" evidence="5">
    <location>
        <begin position="1011"/>
        <end position="1195"/>
    </location>
</feature>
<sequence length="1499" mass="171261">MKHKLVIYGNNMYKEVDFDDSFAGSITIGTDKACQIAFRKDRFMTGFIFRIDRQADGEYIISCNDTVYLTKDFNLKEYVRKLETGDHLSLCYDYTGTEVFSIDFLACFDAVGDDYDLQIDCKNISEFSIGGQVECTIRIDDPYTHEDCVKLYKVIDGYDAEFVSNTIGIEVNGFMPRANTCHVRDGEFLSIKGYSFCICDGMIYTTRKAKLITKRKVEIVQYQKNHYEYPKFIKNVRQQFSMPDQTIEVLEPNNKDESEQQNFLMSVMPMLVNMLMMVGLRGMMGGGGMYVIYFAATMSVSTTVTVLNFVKERNKRQEKEERRKKIYLEYLTNREDEIIHLREREKTVAEYMNPSLNNYMTFIENFDNRLFERKREDEDFLKVCLGKGVVRSCCPVDYKKEEYVDTEDTLKDFPKTMHDKYEFIDAMPVCLDLKTANAVGFIGSRTKLYQMEKNLIIGFAASHFYKDIKLFLIMDKVDVPLFSWARWLPITYNEQNKLRNFMYDGESAKSTLEFLYSELSRRESMGGVTEQMQEYVVLVFRSAMLRNHPVSGYIEKAKDLGFHFVFFEEYEEFLNPACTSRIFLEEDFYKGYIQDTDNGDQIQTFEYEYVSRERAEIAAKKLACVYVDEVNLENTLTKNITLFQLLHIMSPYDLDLESRWSNSKIYKTMAAPIGVKSGDEIVYLDLHEKYHGPHGLVAGTTGSGKSEILQTYILSMATLFHPYEVGFIIIDFKGGGMVNQFKDLPHLNGAITNIDGNEIERSLLSIKAELVKRQELFAKLEVNHIDDYIKAYKDGKAEIPLPHLILIVDEFAELKSEQPEFMKELISAARIGRSLGVHLILATQKPSGVVSDQIWSNSKFKLCLKVQNKNDSNEVLKSPLAAEIKEPGRAYLQVGNNEIFQLFQSAYSGVTAKTDGISAQKKFALTSVALSGKRSVIYEQKPNEDDAGETQLKAIVNYVNEFCEKKGISRLPNICLPALPEKLPFTLDGFSYTGTDIVVPVGVVDDPSRQRQYVETWNISQNNFYILGSAQSGKTNLLQTMICGLAMRYSPKDVQMYILDFASMILRNFETLNHVGGVITSTDEQRLKGFLKMMQETVQVRKKYFSQLGLSSYSAYRESGQTELPQIVIFLDNWVAFRGYYPDYEDQIISISRESVAAGISFVVTAGQAGGAGFKLLSNFSKRTALYCNDSSDYGVVFEACRKKLHDIAGRGLIEADKMYYEIQYYLAFAAEKEFEKITLMKAFIDQIHDQYGDMYVPGIPEIPQKVTEAYMAKQFGTSYKSYEIPLGMEFETIGRRTLDLGQTPLLAFVGAKDSSKHQYVEYLLDRALRNQDKAPVDVYLMDDTAGEYRRFESDVSGYTQTTEGAAELLNIAWQKLQKQETPASLQIIVVNSPEIMKQIGTDKAMVDLYRQISMAFKSAKGCFLLTDVENAMISFSAGELLKQVRDTKSFIIFENIKNIKVTDISMGVARTFKKELDVNDAYVIQGDKIERVRVVQKG</sequence>
<gene>
    <name evidence="6" type="primary">essC</name>
    <name evidence="6" type="ORF">LKD28_13185</name>
</gene>
<evidence type="ECO:0000313" key="7">
    <source>
        <dbReference type="Proteomes" id="UP001198495"/>
    </source>
</evidence>
<dbReference type="InterPro" id="IPR050206">
    <property type="entry name" value="FtsK/SpoIIIE/SftA"/>
</dbReference>